<dbReference type="Proteomes" id="UP000318288">
    <property type="component" value="Unassembled WGS sequence"/>
</dbReference>
<evidence type="ECO:0000313" key="2">
    <source>
        <dbReference type="Proteomes" id="UP000318288"/>
    </source>
</evidence>
<accession>A0A5C6F163</accession>
<dbReference type="AlphaFoldDB" id="A0A5C6F163"/>
<name>A0A5C6F163_9BACT</name>
<sequence>MKTFNGFKIVAGLALAVGLCFVSGCGSSEPEFSASSSEVEAFLQANPESANADMEPPPDPEM</sequence>
<keyword evidence="2" id="KW-1185">Reference proteome</keyword>
<dbReference type="RefSeq" id="WP_146458561.1">
    <property type="nucleotide sequence ID" value="NZ_SJPW01000004.1"/>
</dbReference>
<dbReference type="PROSITE" id="PS51257">
    <property type="entry name" value="PROKAR_LIPOPROTEIN"/>
    <property type="match status" value="1"/>
</dbReference>
<gene>
    <name evidence="1" type="ORF">Poly51_30410</name>
</gene>
<dbReference type="EMBL" id="SJPW01000004">
    <property type="protein sequence ID" value="TWU54324.1"/>
    <property type="molecule type" value="Genomic_DNA"/>
</dbReference>
<reference evidence="1 2" key="1">
    <citation type="submission" date="2019-02" db="EMBL/GenBank/DDBJ databases">
        <title>Deep-cultivation of Planctomycetes and their phenomic and genomic characterization uncovers novel biology.</title>
        <authorList>
            <person name="Wiegand S."/>
            <person name="Jogler M."/>
            <person name="Boedeker C."/>
            <person name="Pinto D."/>
            <person name="Vollmers J."/>
            <person name="Rivas-Marin E."/>
            <person name="Kohn T."/>
            <person name="Peeters S.H."/>
            <person name="Heuer A."/>
            <person name="Rast P."/>
            <person name="Oberbeckmann S."/>
            <person name="Bunk B."/>
            <person name="Jeske O."/>
            <person name="Meyerdierks A."/>
            <person name="Storesund J.E."/>
            <person name="Kallscheuer N."/>
            <person name="Luecker S."/>
            <person name="Lage O.M."/>
            <person name="Pohl T."/>
            <person name="Merkel B.J."/>
            <person name="Hornburger P."/>
            <person name="Mueller R.-W."/>
            <person name="Bruemmer F."/>
            <person name="Labrenz M."/>
            <person name="Spormann A.M."/>
            <person name="Op Den Camp H."/>
            <person name="Overmann J."/>
            <person name="Amann R."/>
            <person name="Jetten M.S.M."/>
            <person name="Mascher T."/>
            <person name="Medema M.H."/>
            <person name="Devos D.P."/>
            <person name="Kaster A.-K."/>
            <person name="Ovreas L."/>
            <person name="Rohde M."/>
            <person name="Galperin M.Y."/>
            <person name="Jogler C."/>
        </authorList>
    </citation>
    <scope>NUCLEOTIDE SEQUENCE [LARGE SCALE GENOMIC DNA]</scope>
    <source>
        <strain evidence="1 2">Poly51</strain>
    </source>
</reference>
<comment type="caution">
    <text evidence="1">The sequence shown here is derived from an EMBL/GenBank/DDBJ whole genome shotgun (WGS) entry which is preliminary data.</text>
</comment>
<organism evidence="1 2">
    <name type="scientific">Rubripirellula tenax</name>
    <dbReference type="NCBI Taxonomy" id="2528015"/>
    <lineage>
        <taxon>Bacteria</taxon>
        <taxon>Pseudomonadati</taxon>
        <taxon>Planctomycetota</taxon>
        <taxon>Planctomycetia</taxon>
        <taxon>Pirellulales</taxon>
        <taxon>Pirellulaceae</taxon>
        <taxon>Rubripirellula</taxon>
    </lineage>
</organism>
<evidence type="ECO:0000313" key="1">
    <source>
        <dbReference type="EMBL" id="TWU54324.1"/>
    </source>
</evidence>
<proteinExistence type="predicted"/>
<protein>
    <submittedName>
        <fullName evidence="1">Uncharacterized protein</fullName>
    </submittedName>
</protein>